<dbReference type="STRING" id="1305675.BFG57_17190"/>
<keyword evidence="3" id="KW-1185">Reference proteome</keyword>
<comment type="caution">
    <text evidence="2">The sequence shown here is derived from an EMBL/GenBank/DDBJ whole genome shotgun (WGS) entry which is preliminary data.</text>
</comment>
<feature type="transmembrane region" description="Helical" evidence="1">
    <location>
        <begin position="159"/>
        <end position="181"/>
    </location>
</feature>
<protein>
    <submittedName>
        <fullName evidence="2">Uncharacterized protein</fullName>
    </submittedName>
</protein>
<dbReference type="EMBL" id="MJEH01000038">
    <property type="protein sequence ID" value="OEH91999.1"/>
    <property type="molecule type" value="Genomic_DNA"/>
</dbReference>
<accession>A0A1E5LD86</accession>
<evidence type="ECO:0000313" key="3">
    <source>
        <dbReference type="Proteomes" id="UP000095209"/>
    </source>
</evidence>
<evidence type="ECO:0000313" key="2">
    <source>
        <dbReference type="EMBL" id="OEH91999.1"/>
    </source>
</evidence>
<organism evidence="2 3">
    <name type="scientific">Bacillus solimangrovi</name>
    <dbReference type="NCBI Taxonomy" id="1305675"/>
    <lineage>
        <taxon>Bacteria</taxon>
        <taxon>Bacillati</taxon>
        <taxon>Bacillota</taxon>
        <taxon>Bacilli</taxon>
        <taxon>Bacillales</taxon>
        <taxon>Bacillaceae</taxon>
        <taxon>Bacillus</taxon>
    </lineage>
</organism>
<dbReference type="RefSeq" id="WP_069717959.1">
    <property type="nucleotide sequence ID" value="NZ_MJEH01000038.1"/>
</dbReference>
<proteinExistence type="predicted"/>
<dbReference type="Proteomes" id="UP000095209">
    <property type="component" value="Unassembled WGS sequence"/>
</dbReference>
<dbReference type="AlphaFoldDB" id="A0A1E5LD86"/>
<gene>
    <name evidence="2" type="ORF">BFG57_17190</name>
</gene>
<keyword evidence="1" id="KW-0472">Membrane</keyword>
<reference evidence="2 3" key="1">
    <citation type="submission" date="2016-08" db="EMBL/GenBank/DDBJ databases">
        <title>Genome of Bacillus solimangrovi GH2-4.</title>
        <authorList>
            <person name="Lim S."/>
            <person name="Kim B.-C."/>
        </authorList>
    </citation>
    <scope>NUCLEOTIDE SEQUENCE [LARGE SCALE GENOMIC DNA]</scope>
    <source>
        <strain evidence="2 3">GH2-4</strain>
    </source>
</reference>
<feature type="transmembrane region" description="Helical" evidence="1">
    <location>
        <begin position="12"/>
        <end position="30"/>
    </location>
</feature>
<evidence type="ECO:0000256" key="1">
    <source>
        <dbReference type="SAM" id="Phobius"/>
    </source>
</evidence>
<feature type="transmembrane region" description="Helical" evidence="1">
    <location>
        <begin position="113"/>
        <end position="132"/>
    </location>
</feature>
<sequence length="182" mass="22075">MDSKKLKRIKIEEIVIFNVFSIFVFCLLYFSFRLFSFISVVYVTIDLIVLHYKQRTLFEIFFPNLKVLKDMRNNKLGDEQVKKDIKNQKRFLLVVIVSMLISSVFINDFKFEFVELFRSFIPVIIILNIFSVRDYRKMATLTDEEFRELRKTDLKFSSFLRIFLILFVLFFLFNFVFLMLII</sequence>
<keyword evidence="1" id="KW-0812">Transmembrane</keyword>
<feature type="transmembrane region" description="Helical" evidence="1">
    <location>
        <begin position="91"/>
        <end position="107"/>
    </location>
</feature>
<name>A0A1E5LD86_9BACI</name>
<keyword evidence="1" id="KW-1133">Transmembrane helix</keyword>